<dbReference type="EMBL" id="JACOPL010000008">
    <property type="protein sequence ID" value="MBC5725825.1"/>
    <property type="molecule type" value="Genomic_DNA"/>
</dbReference>
<dbReference type="PANTHER" id="PTHR32248:SF4">
    <property type="entry name" value="RNA POLYMERASE SIGMA-54 FACTOR"/>
    <property type="match status" value="1"/>
</dbReference>
<dbReference type="GO" id="GO:0016779">
    <property type="term" value="F:nucleotidyltransferase activity"/>
    <property type="evidence" value="ECO:0007669"/>
    <property type="project" value="UniProtKB-KW"/>
</dbReference>
<dbReference type="GO" id="GO:0003677">
    <property type="term" value="F:DNA binding"/>
    <property type="evidence" value="ECO:0007669"/>
    <property type="project" value="UniProtKB-KW"/>
</dbReference>
<comment type="similarity">
    <text evidence="1">Belongs to the sigma-54 factor family.</text>
</comment>
<dbReference type="PROSITE" id="PS50044">
    <property type="entry name" value="SIGMA54_3"/>
    <property type="match status" value="1"/>
</dbReference>
<dbReference type="Pfam" id="PF04963">
    <property type="entry name" value="Sigma54_CBD"/>
    <property type="match status" value="1"/>
</dbReference>
<evidence type="ECO:0000256" key="2">
    <source>
        <dbReference type="ARBA" id="ARBA00022478"/>
    </source>
</evidence>
<dbReference type="PANTHER" id="PTHR32248">
    <property type="entry name" value="RNA POLYMERASE SIGMA-54 FACTOR"/>
    <property type="match status" value="1"/>
</dbReference>
<evidence type="ECO:0000259" key="10">
    <source>
        <dbReference type="Pfam" id="PF04552"/>
    </source>
</evidence>
<evidence type="ECO:0000256" key="4">
    <source>
        <dbReference type="ARBA" id="ARBA00022695"/>
    </source>
</evidence>
<dbReference type="Proteomes" id="UP000606499">
    <property type="component" value="Unassembled WGS sequence"/>
</dbReference>
<evidence type="ECO:0000256" key="7">
    <source>
        <dbReference type="ARBA" id="ARBA00023125"/>
    </source>
</evidence>
<dbReference type="Pfam" id="PF04552">
    <property type="entry name" value="Sigma54_DBD"/>
    <property type="match status" value="1"/>
</dbReference>
<organism evidence="12 13">
    <name type="scientific">Agathobaculum faecis</name>
    <dbReference type="NCBI Taxonomy" id="2763013"/>
    <lineage>
        <taxon>Bacteria</taxon>
        <taxon>Bacillati</taxon>
        <taxon>Bacillota</taxon>
        <taxon>Clostridia</taxon>
        <taxon>Eubacteriales</taxon>
        <taxon>Butyricicoccaceae</taxon>
        <taxon>Agathobaculum</taxon>
    </lineage>
</organism>
<keyword evidence="2" id="KW-0240">DNA-directed RNA polymerase</keyword>
<keyword evidence="5" id="KW-0805">Transcription regulation</keyword>
<name>A0A923LUY9_9FIRM</name>
<dbReference type="GO" id="GO:0006352">
    <property type="term" value="P:DNA-templated transcription initiation"/>
    <property type="evidence" value="ECO:0007669"/>
    <property type="project" value="InterPro"/>
</dbReference>
<accession>A0A923LUY9</accession>
<keyword evidence="3" id="KW-0808">Transferase</keyword>
<comment type="caution">
    <text evidence="12">The sequence shown here is derived from an EMBL/GenBank/DDBJ whole genome shotgun (WGS) entry which is preliminary data.</text>
</comment>
<dbReference type="PIRSF" id="PIRSF000774">
    <property type="entry name" value="RpoN"/>
    <property type="match status" value="1"/>
</dbReference>
<dbReference type="GO" id="GO:0001216">
    <property type="term" value="F:DNA-binding transcription activator activity"/>
    <property type="evidence" value="ECO:0007669"/>
    <property type="project" value="InterPro"/>
</dbReference>
<keyword evidence="7" id="KW-0238">DNA-binding</keyword>
<protein>
    <submittedName>
        <fullName evidence="12">RNA polymerase factor sigma-54</fullName>
    </submittedName>
</protein>
<reference evidence="12" key="1">
    <citation type="submission" date="2020-08" db="EMBL/GenBank/DDBJ databases">
        <title>Genome public.</title>
        <authorList>
            <person name="Liu C."/>
            <person name="Sun Q."/>
        </authorList>
    </citation>
    <scope>NUCLEOTIDE SEQUENCE</scope>
    <source>
        <strain evidence="12">NSJ-28</strain>
    </source>
</reference>
<evidence type="ECO:0000256" key="1">
    <source>
        <dbReference type="ARBA" id="ARBA00008798"/>
    </source>
</evidence>
<dbReference type="InterPro" id="IPR007634">
    <property type="entry name" value="RNA_pol_sigma_54_DNA-bd"/>
</dbReference>
<evidence type="ECO:0000256" key="9">
    <source>
        <dbReference type="SAM" id="MobiDB-lite"/>
    </source>
</evidence>
<dbReference type="RefSeq" id="WP_186950025.1">
    <property type="nucleotide sequence ID" value="NZ_JACOPL010000008.1"/>
</dbReference>
<keyword evidence="4" id="KW-0548">Nucleotidyltransferase</keyword>
<keyword evidence="13" id="KW-1185">Reference proteome</keyword>
<keyword evidence="8" id="KW-0804">Transcription</keyword>
<keyword evidence="6" id="KW-0731">Sigma factor</keyword>
<feature type="domain" description="RNA polymerase sigma factor 54 DNA-binding" evidence="10">
    <location>
        <begin position="277"/>
        <end position="432"/>
    </location>
</feature>
<evidence type="ECO:0000256" key="8">
    <source>
        <dbReference type="ARBA" id="ARBA00023163"/>
    </source>
</evidence>
<dbReference type="InterPro" id="IPR038709">
    <property type="entry name" value="RpoN_core-bd_sf"/>
</dbReference>
<evidence type="ECO:0000259" key="11">
    <source>
        <dbReference type="Pfam" id="PF04963"/>
    </source>
</evidence>
<dbReference type="AlphaFoldDB" id="A0A923LUY9"/>
<dbReference type="GO" id="GO:0016987">
    <property type="term" value="F:sigma factor activity"/>
    <property type="evidence" value="ECO:0007669"/>
    <property type="project" value="UniProtKB-KW"/>
</dbReference>
<evidence type="ECO:0000256" key="3">
    <source>
        <dbReference type="ARBA" id="ARBA00022679"/>
    </source>
</evidence>
<sequence>MDIHAKQSLSQKQTLSHAQVQSLNVLAMTGDELERFLQRELEDNPLLEPPEYTDSSFSEPFSLSGHGAPSEAPEHGDIPLPDRPSLRDHLLSQLNERSMSSAEWGCMQFLIDSLSAQGFLDVSTQEVSQLLHLHPEQVSRCMARLRSLEPPGIGAHDIGDCLFLQLERLGLGNTAFDTLLHSYLEDLAAGRFSKITQEAGISKLVQRRCLEAVRHLDPHPAAAFTGGQTQYIVPDLVCSYTDGEWNIHINDRWMGSVGISTLYDRLLRSDDRPEVKAYYAERLAQAKFVLTCIEKRRATLTEIASRVVVWQSDYLLYGKPLKTLTFHQLAAAMGVHESTVSRGVRDKYIQTPRKTLPLRDLFTVSLDAEQGISQAQAMQALRKLIEEEDKHTPLSDQTLMERLKAAGIPLARRTIAKYRESLGIPSAAQRKR</sequence>
<evidence type="ECO:0000313" key="13">
    <source>
        <dbReference type="Proteomes" id="UP000606499"/>
    </source>
</evidence>
<dbReference type="PROSITE" id="PS00718">
    <property type="entry name" value="SIGMA54_2"/>
    <property type="match status" value="1"/>
</dbReference>
<dbReference type="InterPro" id="IPR000394">
    <property type="entry name" value="RNA_pol_sigma_54"/>
</dbReference>
<dbReference type="NCBIfam" id="TIGR02395">
    <property type="entry name" value="rpoN_sigma"/>
    <property type="match status" value="1"/>
</dbReference>
<dbReference type="Pfam" id="PF00309">
    <property type="entry name" value="Sigma54_AID"/>
    <property type="match status" value="1"/>
</dbReference>
<feature type="domain" description="RNA polymerase sigma factor 54 core-binding" evidence="11">
    <location>
        <begin position="83"/>
        <end position="263"/>
    </location>
</feature>
<gene>
    <name evidence="12" type="primary">rpoN</name>
    <name evidence="12" type="ORF">H8S45_10205</name>
</gene>
<evidence type="ECO:0000256" key="5">
    <source>
        <dbReference type="ARBA" id="ARBA00023015"/>
    </source>
</evidence>
<feature type="region of interest" description="Disordered" evidence="9">
    <location>
        <begin position="46"/>
        <end position="86"/>
    </location>
</feature>
<evidence type="ECO:0000256" key="6">
    <source>
        <dbReference type="ARBA" id="ARBA00023082"/>
    </source>
</evidence>
<proteinExistence type="inferred from homology"/>
<dbReference type="Gene3D" id="1.10.10.60">
    <property type="entry name" value="Homeodomain-like"/>
    <property type="match status" value="1"/>
</dbReference>
<dbReference type="InterPro" id="IPR007046">
    <property type="entry name" value="RNA_pol_sigma_54_core-bd"/>
</dbReference>
<evidence type="ECO:0000313" key="12">
    <source>
        <dbReference type="EMBL" id="MBC5725825.1"/>
    </source>
</evidence>
<dbReference type="GO" id="GO:0000428">
    <property type="term" value="C:DNA-directed RNA polymerase complex"/>
    <property type="evidence" value="ECO:0007669"/>
    <property type="project" value="UniProtKB-KW"/>
</dbReference>
<dbReference type="PRINTS" id="PR00045">
    <property type="entry name" value="SIGMA54FCT"/>
</dbReference>
<dbReference type="Gene3D" id="1.10.10.1330">
    <property type="entry name" value="RNA polymerase sigma-54 factor, core-binding domain"/>
    <property type="match status" value="1"/>
</dbReference>